<comment type="caution">
    <text evidence="2">The sequence shown here is derived from an EMBL/GenBank/DDBJ whole genome shotgun (WGS) entry which is preliminary data.</text>
</comment>
<protein>
    <submittedName>
        <fullName evidence="2">Uncharacterized protein</fullName>
    </submittedName>
</protein>
<gene>
    <name evidence="2" type="ORF">Fmac_000389</name>
</gene>
<organism evidence="2 3">
    <name type="scientific">Flemingia macrophylla</name>
    <dbReference type="NCBI Taxonomy" id="520843"/>
    <lineage>
        <taxon>Eukaryota</taxon>
        <taxon>Viridiplantae</taxon>
        <taxon>Streptophyta</taxon>
        <taxon>Embryophyta</taxon>
        <taxon>Tracheophyta</taxon>
        <taxon>Spermatophyta</taxon>
        <taxon>Magnoliopsida</taxon>
        <taxon>eudicotyledons</taxon>
        <taxon>Gunneridae</taxon>
        <taxon>Pentapetalae</taxon>
        <taxon>rosids</taxon>
        <taxon>fabids</taxon>
        <taxon>Fabales</taxon>
        <taxon>Fabaceae</taxon>
        <taxon>Papilionoideae</taxon>
        <taxon>50 kb inversion clade</taxon>
        <taxon>NPAAA clade</taxon>
        <taxon>indigoferoid/millettioid clade</taxon>
        <taxon>Phaseoleae</taxon>
        <taxon>Flemingia</taxon>
    </lineage>
</organism>
<dbReference type="Proteomes" id="UP001603857">
    <property type="component" value="Unassembled WGS sequence"/>
</dbReference>
<reference evidence="2 3" key="1">
    <citation type="submission" date="2024-08" db="EMBL/GenBank/DDBJ databases">
        <title>Insights into the chromosomal genome structure of Flemingia macrophylla.</title>
        <authorList>
            <person name="Ding Y."/>
            <person name="Zhao Y."/>
            <person name="Bi W."/>
            <person name="Wu M."/>
            <person name="Zhao G."/>
            <person name="Gong Y."/>
            <person name="Li W."/>
            <person name="Zhang P."/>
        </authorList>
    </citation>
    <scope>NUCLEOTIDE SEQUENCE [LARGE SCALE GENOMIC DNA]</scope>
    <source>
        <strain evidence="2">DYQJB</strain>
        <tissue evidence="2">Leaf</tissue>
    </source>
</reference>
<evidence type="ECO:0000313" key="2">
    <source>
        <dbReference type="EMBL" id="KAL2346389.1"/>
    </source>
</evidence>
<feature type="compositionally biased region" description="Gly residues" evidence="1">
    <location>
        <begin position="129"/>
        <end position="146"/>
    </location>
</feature>
<proteinExistence type="predicted"/>
<keyword evidence="3" id="KW-1185">Reference proteome</keyword>
<sequence>MSVTVGVSDIVIAIRDKLRGPPGKLPWRKRFLVTNKMLAIVRKDDRRLRRLGESRIDNREEVRADHRRIRQAEIVSTIEEEAMRQEGLQLEEEDENALAERIRLIKGRLLQRDQKRRFPRRGASPGRGTSLGRGGGGRRIGGGGGI</sequence>
<name>A0ABD1NE51_9FABA</name>
<feature type="region of interest" description="Disordered" evidence="1">
    <location>
        <begin position="114"/>
        <end position="146"/>
    </location>
</feature>
<evidence type="ECO:0000256" key="1">
    <source>
        <dbReference type="SAM" id="MobiDB-lite"/>
    </source>
</evidence>
<dbReference type="EMBL" id="JBGMDY010000001">
    <property type="protein sequence ID" value="KAL2346389.1"/>
    <property type="molecule type" value="Genomic_DNA"/>
</dbReference>
<evidence type="ECO:0000313" key="3">
    <source>
        <dbReference type="Proteomes" id="UP001603857"/>
    </source>
</evidence>
<dbReference type="AlphaFoldDB" id="A0ABD1NE51"/>
<accession>A0ABD1NE51</accession>